<gene>
    <name evidence="3" type="ORF">HZU44_23585</name>
</gene>
<dbReference type="InterPro" id="IPR025110">
    <property type="entry name" value="AMP-bd_C"/>
</dbReference>
<evidence type="ECO:0000259" key="2">
    <source>
        <dbReference type="Pfam" id="PF13193"/>
    </source>
</evidence>
<dbReference type="Pfam" id="PF00501">
    <property type="entry name" value="AMP-binding"/>
    <property type="match status" value="1"/>
</dbReference>
<dbReference type="InterPro" id="IPR010071">
    <property type="entry name" value="AA_adenyl_dom"/>
</dbReference>
<feature type="domain" description="AMP-dependent synthetase/ligase" evidence="1">
    <location>
        <begin position="15"/>
        <end position="357"/>
    </location>
</feature>
<dbReference type="NCBIfam" id="TIGR01733">
    <property type="entry name" value="AA-adenyl-dom"/>
    <property type="match status" value="1"/>
</dbReference>
<evidence type="ECO:0000259" key="1">
    <source>
        <dbReference type="Pfam" id="PF00501"/>
    </source>
</evidence>
<dbReference type="Gene3D" id="3.40.50.12780">
    <property type="entry name" value="N-terminal domain of ligase-like"/>
    <property type="match status" value="1"/>
</dbReference>
<protein>
    <submittedName>
        <fullName evidence="3">Amino acid adenylation domain-containing protein</fullName>
    </submittedName>
</protein>
<dbReference type="GO" id="GO:0043041">
    <property type="term" value="P:amino acid activation for nonribosomal peptide biosynthetic process"/>
    <property type="evidence" value="ECO:0007669"/>
    <property type="project" value="TreeGrafter"/>
</dbReference>
<dbReference type="SUPFAM" id="SSF56801">
    <property type="entry name" value="Acetyl-CoA synthetase-like"/>
    <property type="match status" value="1"/>
</dbReference>
<dbReference type="EMBL" id="CP058905">
    <property type="protein sequence ID" value="QLJ97724.1"/>
    <property type="molecule type" value="Genomic_DNA"/>
</dbReference>
<dbReference type="InterPro" id="IPR020845">
    <property type="entry name" value="AMP-binding_CS"/>
</dbReference>
<proteinExistence type="predicted"/>
<dbReference type="PANTHER" id="PTHR45527:SF1">
    <property type="entry name" value="FATTY ACID SYNTHASE"/>
    <property type="match status" value="1"/>
</dbReference>
<reference evidence="3" key="1">
    <citation type="submission" date="2020-08" db="EMBL/GenBank/DDBJ databases">
        <title>A bifunctional nitrone conjugated secondary metabolite targeting the ribosome.</title>
        <authorList>
            <person name="Limbrick E.M."/>
            <person name="Graf M."/>
            <person name="Derewacz D.K."/>
            <person name="Nguyen F."/>
            <person name="Spraggins J.M."/>
            <person name="Wieland M."/>
            <person name="Ynigez-Gutierrez A.E."/>
            <person name="Reisman B.J."/>
            <person name="Zinshteyn B."/>
            <person name="McCulloch K."/>
            <person name="Iverson T.M."/>
            <person name="Green R."/>
            <person name="Wilson D.N."/>
            <person name="Bachmann B.O."/>
        </authorList>
    </citation>
    <scope>NUCLEOTIDE SEQUENCE</scope>
    <source>
        <strain evidence="3">Africana</strain>
    </source>
</reference>
<dbReference type="CDD" id="cd05930">
    <property type="entry name" value="A_NRPS"/>
    <property type="match status" value="1"/>
</dbReference>
<sequence length="499" mass="53392">MPNAFSNLWELFRGVAGRVPHATALVDEDRTLTYDQTLRRCVEVAAALRTAGIVAGQAVLVSTDHTIQGVLALLSTYAAGAVPVPVDPDAPAPRLRRTLELCGAGVALVDETGQAALQQLGVPLVRVDTATAPTEAAVAASSTAASPAYILFTSGSTGDPKGVVVTQANLLSLIDRAGEWDTSTGEDVWACFHAFTFDVSMWEIWRPLSLGAQLYVVPRAAQTDLRLAYALLAERGVTSLCQTPTACRVFAEHVAGTGVPDRLARLLLAGERLDFAALKPFLTAVADGRLEIWNVYGPTEATVYATAYRITSDDIERERRSLIGRPLPGVSTRVHEPAADGVGELWLAGPGIAAGYLGDAPLTEDRFLADEQQRWYRTGDMVRDVGGGMIEFLGRNGGYLKVRGFRVEPGEIVAAVTACSGITDAAVAVVDTPYGQAIVCAVVRSPAGIVSELELRRHLGQTLPSYMRPGRIVFVDRLPRLSSGKLDPHALRRLVEERM</sequence>
<dbReference type="InterPro" id="IPR045851">
    <property type="entry name" value="AMP-bd_C_sf"/>
</dbReference>
<dbReference type="GO" id="GO:0005737">
    <property type="term" value="C:cytoplasm"/>
    <property type="evidence" value="ECO:0007669"/>
    <property type="project" value="TreeGrafter"/>
</dbReference>
<dbReference type="InterPro" id="IPR000873">
    <property type="entry name" value="AMP-dep_synth/lig_dom"/>
</dbReference>
<feature type="domain" description="AMP-binding enzyme C-terminal" evidence="2">
    <location>
        <begin position="414"/>
        <end position="485"/>
    </location>
</feature>
<dbReference type="GO" id="GO:0044550">
    <property type="term" value="P:secondary metabolite biosynthetic process"/>
    <property type="evidence" value="ECO:0007669"/>
    <property type="project" value="TreeGrafter"/>
</dbReference>
<dbReference type="Gene3D" id="3.30.300.30">
    <property type="match status" value="1"/>
</dbReference>
<organism evidence="3">
    <name type="scientific">Micromonospora carbonacea</name>
    <dbReference type="NCBI Taxonomy" id="47853"/>
    <lineage>
        <taxon>Bacteria</taxon>
        <taxon>Bacillati</taxon>
        <taxon>Actinomycetota</taxon>
        <taxon>Actinomycetes</taxon>
        <taxon>Micromonosporales</taxon>
        <taxon>Micromonosporaceae</taxon>
        <taxon>Micromonospora</taxon>
    </lineage>
</organism>
<dbReference type="GO" id="GO:0031177">
    <property type="term" value="F:phosphopantetheine binding"/>
    <property type="evidence" value="ECO:0007669"/>
    <property type="project" value="TreeGrafter"/>
</dbReference>
<dbReference type="PANTHER" id="PTHR45527">
    <property type="entry name" value="NONRIBOSOMAL PEPTIDE SYNTHETASE"/>
    <property type="match status" value="1"/>
</dbReference>
<dbReference type="AlphaFoldDB" id="A0A7D6C4V6"/>
<dbReference type="Pfam" id="PF13193">
    <property type="entry name" value="AMP-binding_C"/>
    <property type="match status" value="1"/>
</dbReference>
<evidence type="ECO:0000313" key="3">
    <source>
        <dbReference type="EMBL" id="QLJ97724.1"/>
    </source>
</evidence>
<dbReference type="PROSITE" id="PS00455">
    <property type="entry name" value="AMP_BINDING"/>
    <property type="match status" value="1"/>
</dbReference>
<dbReference type="InterPro" id="IPR042099">
    <property type="entry name" value="ANL_N_sf"/>
</dbReference>
<name>A0A7D6C4V6_9ACTN</name>
<accession>A0A7D6C4V6</accession>